<name>A0A4Q9PT19_9APHY</name>
<dbReference type="Pfam" id="PF03171">
    <property type="entry name" value="2OG-FeII_Oxy"/>
    <property type="match status" value="1"/>
</dbReference>
<keyword evidence="4" id="KW-1185">Reference proteome</keyword>
<dbReference type="Proteomes" id="UP000292082">
    <property type="component" value="Unassembled WGS sequence"/>
</dbReference>
<feature type="domain" description="Isopenicillin N synthase-like Fe(2+) 2OG dioxygenase" evidence="1">
    <location>
        <begin position="212"/>
        <end position="280"/>
    </location>
</feature>
<dbReference type="InterPro" id="IPR050231">
    <property type="entry name" value="Iron_ascorbate_oxido_reductase"/>
</dbReference>
<dbReference type="EMBL" id="ML145135">
    <property type="protein sequence ID" value="TBU57583.1"/>
    <property type="molecule type" value="Genomic_DNA"/>
</dbReference>
<dbReference type="Gene3D" id="2.60.120.330">
    <property type="entry name" value="B-lactam Antibiotic, Isopenicillin N Synthase, Chain"/>
    <property type="match status" value="1"/>
</dbReference>
<feature type="domain" description="Non-haem dioxygenase N-terminal" evidence="2">
    <location>
        <begin position="28"/>
        <end position="130"/>
    </location>
</feature>
<dbReference type="PRINTS" id="PR00682">
    <property type="entry name" value="IPNSYNTHASE"/>
</dbReference>
<reference evidence="3 4" key="1">
    <citation type="submission" date="2019-01" db="EMBL/GenBank/DDBJ databases">
        <title>Draft genome sequences of three monokaryotic isolates of the white-rot basidiomycete fungus Dichomitus squalens.</title>
        <authorList>
            <consortium name="DOE Joint Genome Institute"/>
            <person name="Lopez S.C."/>
            <person name="Andreopoulos B."/>
            <person name="Pangilinan J."/>
            <person name="Lipzen A."/>
            <person name="Riley R."/>
            <person name="Ahrendt S."/>
            <person name="Ng V."/>
            <person name="Barry K."/>
            <person name="Daum C."/>
            <person name="Grigoriev I.V."/>
            <person name="Hilden K.S."/>
            <person name="Makela M.R."/>
            <person name="de Vries R.P."/>
        </authorList>
    </citation>
    <scope>NUCLEOTIDE SEQUENCE [LARGE SCALE GENOMIC DNA]</scope>
    <source>
        <strain evidence="3 4">CBS 464.89</strain>
    </source>
</reference>
<accession>A0A4Q9PT19</accession>
<dbReference type="InterPro" id="IPR026992">
    <property type="entry name" value="DIOX_N"/>
</dbReference>
<evidence type="ECO:0000259" key="1">
    <source>
        <dbReference type="Pfam" id="PF03171"/>
    </source>
</evidence>
<proteinExistence type="predicted"/>
<dbReference type="InterPro" id="IPR027443">
    <property type="entry name" value="IPNS-like_sf"/>
</dbReference>
<dbReference type="Pfam" id="PF14226">
    <property type="entry name" value="DIOX_N"/>
    <property type="match status" value="1"/>
</dbReference>
<organism evidence="3 4">
    <name type="scientific">Dichomitus squalens</name>
    <dbReference type="NCBI Taxonomy" id="114155"/>
    <lineage>
        <taxon>Eukaryota</taxon>
        <taxon>Fungi</taxon>
        <taxon>Dikarya</taxon>
        <taxon>Basidiomycota</taxon>
        <taxon>Agaricomycotina</taxon>
        <taxon>Agaricomycetes</taxon>
        <taxon>Polyporales</taxon>
        <taxon>Polyporaceae</taxon>
        <taxon>Dichomitus</taxon>
    </lineage>
</organism>
<evidence type="ECO:0000313" key="4">
    <source>
        <dbReference type="Proteomes" id="UP000292082"/>
    </source>
</evidence>
<sequence>MPVATVPPVPHYTPAPPTAETLEWADLEIIDLSQASTPEGLAELALRVRDVMRSVGFMYVVNHGLTKAQTDRIFDIGNVLFTQVSEKERMDHAAKIQEEGSKIGYKPRQLWTIDNGVRDQHEQYALHRSICGQQKHPKALEPFLPELRSFSEHNHYNVLFPVLRLLALGMELPEETFVHLHEFHAVGDSHARFIKYHPRTAEEEIKTNGVWLKGHTDQGTVTILYSQPVSALQILSPEGKWRWVKHMDNALVVNVGDAMEMLSGGFYKGTIHRVVQPPADQRGFTRLGAYYFALPDDDVKLVPFKESLALQRVGIVRKCDDAIAPSMGEYRRARVMAYGLKATTKKGDAIEEQDINGIVLKHYN</sequence>
<dbReference type="InterPro" id="IPR044861">
    <property type="entry name" value="IPNS-like_FE2OG_OXY"/>
</dbReference>
<dbReference type="AlphaFoldDB" id="A0A4Q9PT19"/>
<evidence type="ECO:0000313" key="3">
    <source>
        <dbReference type="EMBL" id="TBU57583.1"/>
    </source>
</evidence>
<protein>
    <submittedName>
        <fullName evidence="3">Clavaminate synthase-like protein</fullName>
    </submittedName>
</protein>
<evidence type="ECO:0000259" key="2">
    <source>
        <dbReference type="Pfam" id="PF14226"/>
    </source>
</evidence>
<dbReference type="SUPFAM" id="SSF51197">
    <property type="entry name" value="Clavaminate synthase-like"/>
    <property type="match status" value="1"/>
</dbReference>
<gene>
    <name evidence="3" type="ORF">BD310DRAFT_978016</name>
</gene>
<dbReference type="PANTHER" id="PTHR47990">
    <property type="entry name" value="2-OXOGLUTARATE (2OG) AND FE(II)-DEPENDENT OXYGENASE SUPERFAMILY PROTEIN-RELATED"/>
    <property type="match status" value="1"/>
</dbReference>